<dbReference type="PANTHER" id="PTHR12829:SF4">
    <property type="entry name" value="N(6)-ADENINE-SPECIFIC METHYLTRANSFERASE METTL4"/>
    <property type="match status" value="1"/>
</dbReference>
<name>A0AAX6MZB4_9PEZI</name>
<evidence type="ECO:0000256" key="1">
    <source>
        <dbReference type="PROSITE-ProRule" id="PRU00489"/>
    </source>
</evidence>
<comment type="caution">
    <text evidence="2">The sequence shown here is derived from an EMBL/GenBank/DDBJ whole genome shotgun (WGS) entry which is preliminary data.</text>
</comment>
<organism evidence="2 3">
    <name type="scientific">Daldinia eschscholtzii</name>
    <dbReference type="NCBI Taxonomy" id="292717"/>
    <lineage>
        <taxon>Eukaryota</taxon>
        <taxon>Fungi</taxon>
        <taxon>Dikarya</taxon>
        <taxon>Ascomycota</taxon>
        <taxon>Pezizomycotina</taxon>
        <taxon>Sordariomycetes</taxon>
        <taxon>Xylariomycetidae</taxon>
        <taxon>Xylariales</taxon>
        <taxon>Hypoxylaceae</taxon>
        <taxon>Daldinia</taxon>
    </lineage>
</organism>
<dbReference type="Proteomes" id="UP001369815">
    <property type="component" value="Unassembled WGS sequence"/>
</dbReference>
<gene>
    <name evidence="2" type="ORF">Daesc_000562</name>
</gene>
<dbReference type="GO" id="GO:0005634">
    <property type="term" value="C:nucleus"/>
    <property type="evidence" value="ECO:0007669"/>
    <property type="project" value="TreeGrafter"/>
</dbReference>
<dbReference type="GO" id="GO:0008168">
    <property type="term" value="F:methyltransferase activity"/>
    <property type="evidence" value="ECO:0007669"/>
    <property type="project" value="InterPro"/>
</dbReference>
<dbReference type="PROSITE" id="PS00092">
    <property type="entry name" value="N6_MTASE"/>
    <property type="match status" value="1"/>
</dbReference>
<dbReference type="AlphaFoldDB" id="A0AAX6MZB4"/>
<evidence type="ECO:0000313" key="2">
    <source>
        <dbReference type="EMBL" id="KAK6957773.1"/>
    </source>
</evidence>
<dbReference type="InterPro" id="IPR007757">
    <property type="entry name" value="MT-A70-like"/>
</dbReference>
<dbReference type="SUPFAM" id="SSF53335">
    <property type="entry name" value="S-adenosyl-L-methionine-dependent methyltransferases"/>
    <property type="match status" value="1"/>
</dbReference>
<dbReference type="GO" id="GO:0003676">
    <property type="term" value="F:nucleic acid binding"/>
    <property type="evidence" value="ECO:0007669"/>
    <property type="project" value="InterPro"/>
</dbReference>
<dbReference type="EMBL" id="JBANMG010000001">
    <property type="protein sequence ID" value="KAK6957773.1"/>
    <property type="molecule type" value="Genomic_DNA"/>
</dbReference>
<evidence type="ECO:0000313" key="3">
    <source>
        <dbReference type="Proteomes" id="UP001369815"/>
    </source>
</evidence>
<reference evidence="2 3" key="1">
    <citation type="journal article" date="2024" name="Front Chem Biol">
        <title>Unveiling the potential of Daldinia eschscholtzii MFLUCC 19-0629 through bioactivity and bioinformatics studies for enhanced sustainable agriculture production.</title>
        <authorList>
            <person name="Brooks S."/>
            <person name="Weaver J.A."/>
            <person name="Klomchit A."/>
            <person name="Alharthi S.A."/>
            <person name="Onlamun T."/>
            <person name="Nurani R."/>
            <person name="Vong T.K."/>
            <person name="Alberti F."/>
            <person name="Greco C."/>
        </authorList>
    </citation>
    <scope>NUCLEOTIDE SEQUENCE [LARGE SCALE GENOMIC DNA]</scope>
    <source>
        <strain evidence="2">MFLUCC 19-0629</strain>
    </source>
</reference>
<accession>A0AAX6MZB4</accession>
<dbReference type="InterPro" id="IPR002052">
    <property type="entry name" value="DNA_methylase_N6_adenine_CS"/>
</dbReference>
<sequence length="268" mass="30506">MTQEAVRSALEKAKRDYKGLWCLPRIVKNTESQKRKRTSDEPAGVIPESLIPDQSHHLLGTIESQRGTFIAHAPMFDLVVLDPPWPSRSVKRKQNSYTIAYNIQETRHLLTQIPIASHLKADGIVAVWVTNKAAVTDLLTSPHGIFSEWGLELVGEWTWLKITSSGDPVIDLEAQWRKPWERLLLCRKRDSTVKAPIPSKVILGVPDIHSRKPNLRPLFQNILPENYTALEVFARNLTAGWWSWGSEVLYFQQGHHWVDIEDDEPTGA</sequence>
<dbReference type="InterPro" id="IPR029063">
    <property type="entry name" value="SAM-dependent_MTases_sf"/>
</dbReference>
<dbReference type="GO" id="GO:0032259">
    <property type="term" value="P:methylation"/>
    <property type="evidence" value="ECO:0007669"/>
    <property type="project" value="InterPro"/>
</dbReference>
<dbReference type="PROSITE" id="PS51143">
    <property type="entry name" value="MT_A70"/>
    <property type="match status" value="1"/>
</dbReference>
<dbReference type="PANTHER" id="PTHR12829">
    <property type="entry name" value="N6-ADENOSINE-METHYLTRANSFERASE"/>
    <property type="match status" value="1"/>
</dbReference>
<comment type="similarity">
    <text evidence="1">Belongs to the MT-A70-like family.</text>
</comment>
<proteinExistence type="inferred from homology"/>
<protein>
    <submittedName>
        <fullName evidence="2">Uncharacterized protein</fullName>
    </submittedName>
</protein>
<keyword evidence="3" id="KW-1185">Reference proteome</keyword>
<dbReference type="Pfam" id="PF05063">
    <property type="entry name" value="MT-A70"/>
    <property type="match status" value="1"/>
</dbReference>